<protein>
    <submittedName>
        <fullName evidence="3">DUF397 domain-containing protein</fullName>
    </submittedName>
</protein>
<feature type="compositionally biased region" description="Polar residues" evidence="1">
    <location>
        <begin position="1"/>
        <end position="18"/>
    </location>
</feature>
<reference evidence="3 4" key="1">
    <citation type="submission" date="2018-05" db="EMBL/GenBank/DDBJ databases">
        <title>Streptomyces venezuelae.</title>
        <authorList>
            <person name="Kim W."/>
            <person name="Lee N."/>
            <person name="Cho B.-K."/>
        </authorList>
    </citation>
    <scope>NUCLEOTIDE SEQUENCE [LARGE SCALE GENOMIC DNA]</scope>
    <source>
        <strain evidence="3 4">ATCC 14584</strain>
    </source>
</reference>
<dbReference type="Proteomes" id="UP000322927">
    <property type="component" value="Chromosome"/>
</dbReference>
<name>A0A5P2BYB2_STRVZ</name>
<dbReference type="EMBL" id="CP029192">
    <property type="protein sequence ID" value="QES35207.1"/>
    <property type="molecule type" value="Genomic_DNA"/>
</dbReference>
<evidence type="ECO:0000313" key="3">
    <source>
        <dbReference type="EMBL" id="QES35207.1"/>
    </source>
</evidence>
<evidence type="ECO:0000256" key="1">
    <source>
        <dbReference type="SAM" id="MobiDB-lite"/>
    </source>
</evidence>
<dbReference type="InterPro" id="IPR007278">
    <property type="entry name" value="DUF397"/>
</dbReference>
<evidence type="ECO:0000259" key="2">
    <source>
        <dbReference type="Pfam" id="PF04149"/>
    </source>
</evidence>
<dbReference type="OrthoDB" id="4316979at2"/>
<proteinExistence type="predicted"/>
<gene>
    <name evidence="3" type="ORF">DEJ48_18900</name>
</gene>
<dbReference type="RefSeq" id="WP_150217328.1">
    <property type="nucleotide sequence ID" value="NZ_CP029192.1"/>
</dbReference>
<sequence>MGSQNLTGAQWRKSSYSGSSGGDCIECAPLNGAAWRKSTYSSDTGGDCIELAQAQCNVAVRDSKNPTGPTLTLTRTAFTHFVDAAVSGDLPRPAR</sequence>
<dbReference type="AlphaFoldDB" id="A0A5P2BYB2"/>
<organism evidence="3 4">
    <name type="scientific">Streptomyces venezuelae</name>
    <dbReference type="NCBI Taxonomy" id="54571"/>
    <lineage>
        <taxon>Bacteria</taxon>
        <taxon>Bacillati</taxon>
        <taxon>Actinomycetota</taxon>
        <taxon>Actinomycetes</taxon>
        <taxon>Kitasatosporales</taxon>
        <taxon>Streptomycetaceae</taxon>
        <taxon>Streptomyces</taxon>
    </lineage>
</organism>
<accession>A0A5P2BYB2</accession>
<dbReference type="Pfam" id="PF04149">
    <property type="entry name" value="DUF397"/>
    <property type="match status" value="2"/>
</dbReference>
<evidence type="ECO:0000313" key="4">
    <source>
        <dbReference type="Proteomes" id="UP000322927"/>
    </source>
</evidence>
<feature type="region of interest" description="Disordered" evidence="1">
    <location>
        <begin position="1"/>
        <end position="22"/>
    </location>
</feature>
<feature type="domain" description="DUF397" evidence="2">
    <location>
        <begin position="9"/>
        <end position="32"/>
    </location>
</feature>
<feature type="domain" description="DUF397" evidence="2">
    <location>
        <begin position="33"/>
        <end position="85"/>
    </location>
</feature>